<evidence type="ECO:0000313" key="2">
    <source>
        <dbReference type="EMBL" id="KAH0573970.1"/>
    </source>
</evidence>
<evidence type="ECO:0000256" key="1">
    <source>
        <dbReference type="SAM" id="Phobius"/>
    </source>
</evidence>
<accession>A0A9P8LTA2</accession>
<dbReference type="EMBL" id="AUWU02000004">
    <property type="protein sequence ID" value="KAH0573970.1"/>
    <property type="molecule type" value="Genomic_DNA"/>
</dbReference>
<dbReference type="AlphaFoldDB" id="A0A9P8LTA2"/>
<dbReference type="RefSeq" id="XP_067764743.1">
    <property type="nucleotide sequence ID" value="XM_067907769.1"/>
</dbReference>
<dbReference type="KEGG" id="ssao:94297928"/>
<keyword evidence="3" id="KW-1185">Reference proteome</keyword>
<keyword evidence="1" id="KW-1133">Transmembrane helix</keyword>
<reference evidence="2 3" key="1">
    <citation type="journal article" date="2014" name="PLoS Genet.">
        <title>The Genome of Spironucleus salmonicida Highlights a Fish Pathogen Adapted to Fluctuating Environments.</title>
        <authorList>
            <person name="Xu F."/>
            <person name="Jerlstrom-Hultqvist J."/>
            <person name="Einarsson E."/>
            <person name="Astvaldsson A."/>
            <person name="Svard S.G."/>
            <person name="Andersson J.O."/>
        </authorList>
    </citation>
    <scope>NUCLEOTIDE SEQUENCE [LARGE SCALE GENOMIC DNA]</scope>
    <source>
        <strain evidence="2 3">ATCC 50377</strain>
    </source>
</reference>
<evidence type="ECO:0000313" key="3">
    <source>
        <dbReference type="Proteomes" id="UP000018208"/>
    </source>
</evidence>
<protein>
    <submittedName>
        <fullName evidence="2">Uncharacterized protein</fullName>
    </submittedName>
</protein>
<proteinExistence type="predicted"/>
<dbReference type="Proteomes" id="UP000018208">
    <property type="component" value="Unassembled WGS sequence"/>
</dbReference>
<feature type="transmembrane region" description="Helical" evidence="1">
    <location>
        <begin position="236"/>
        <end position="256"/>
    </location>
</feature>
<dbReference type="GeneID" id="94297928"/>
<keyword evidence="1" id="KW-0812">Transmembrane</keyword>
<gene>
    <name evidence="2" type="ORF">SS50377_23905</name>
</gene>
<comment type="caution">
    <text evidence="2">The sequence shown here is derived from an EMBL/GenBank/DDBJ whole genome shotgun (WGS) entry which is preliminary data.</text>
</comment>
<sequence length="262" mass="27403">MYGTTCGAFHARTIQLLCAPDGTPLTNNFMGAQDLLDSCRRRAGVLVASMLELTSPAQTLTARAWCRNCQRLPAPYTCGGFYSPDPVLCATGSLEVWGPGVPHALFLAACRALGGTPAGAPAAFFSVQGGAYCPLDPQSALDYCTVRTSGVADCGLGRSFQWCPAAICLDGGCAVSTSAPPPFRLRCEAARGALEYGVLAFGTGDTATRPQMFRNITAWYCAPTGVLPGITTAVQVVIGISAGLWLLVAFAIAALLRRARRD</sequence>
<organism evidence="2 3">
    <name type="scientific">Spironucleus salmonicida</name>
    <dbReference type="NCBI Taxonomy" id="348837"/>
    <lineage>
        <taxon>Eukaryota</taxon>
        <taxon>Metamonada</taxon>
        <taxon>Diplomonadida</taxon>
        <taxon>Hexamitidae</taxon>
        <taxon>Hexamitinae</taxon>
        <taxon>Spironucleus</taxon>
    </lineage>
</organism>
<keyword evidence="1" id="KW-0472">Membrane</keyword>
<name>A0A9P8LTA2_9EUKA</name>